<feature type="transmembrane region" description="Helical" evidence="2">
    <location>
        <begin position="44"/>
        <end position="66"/>
    </location>
</feature>
<proteinExistence type="predicted"/>
<dbReference type="AlphaFoldDB" id="A0AAF5CS87"/>
<dbReference type="WBParaSite" id="TCONS_00000968.p1">
    <property type="protein sequence ID" value="TCONS_00000968.p1"/>
    <property type="gene ID" value="XLOC_000916"/>
</dbReference>
<feature type="region of interest" description="Disordered" evidence="1">
    <location>
        <begin position="123"/>
        <end position="142"/>
    </location>
</feature>
<keyword evidence="2" id="KW-0472">Membrane</keyword>
<evidence type="ECO:0000313" key="3">
    <source>
        <dbReference type="Proteomes" id="UP000035681"/>
    </source>
</evidence>
<accession>A0AAF5CS87</accession>
<sequence length="330" mass="38111">MDKFDNFNNNYNKINLPTNGNELYSTSTQPSLDKSTSETRKTNIYVYIICGIVATIIFLIVLFFILKKCLKKKPKGRINNVKIADKKRAKATKNYLKQHKSLVIPIDKNGLPKKNKVKNNDKQKKQVNANKQELEKRKTDKKLKKSKENINNLINDNNLLSVDKLEKNKDVTNILNKKELKSSSIKVIDKYKLDDEYKVRKKTFEDDNNALVKMNYNLPIVSKDLTLCNTSVTSPNTIEDKTMKNKATYNILSKDFSNKNQEKKCKCQIHNIKRQISTYTLYGNNEAWVKNEEKTNEFSFQISTESFQSSKIVKAISNKESAIKFLGNVD</sequence>
<keyword evidence="2" id="KW-0812">Transmembrane</keyword>
<evidence type="ECO:0000256" key="2">
    <source>
        <dbReference type="SAM" id="Phobius"/>
    </source>
</evidence>
<keyword evidence="2" id="KW-1133">Transmembrane helix</keyword>
<dbReference type="Proteomes" id="UP000035681">
    <property type="component" value="Unplaced"/>
</dbReference>
<organism evidence="3 4">
    <name type="scientific">Strongyloides stercoralis</name>
    <name type="common">Threadworm</name>
    <dbReference type="NCBI Taxonomy" id="6248"/>
    <lineage>
        <taxon>Eukaryota</taxon>
        <taxon>Metazoa</taxon>
        <taxon>Ecdysozoa</taxon>
        <taxon>Nematoda</taxon>
        <taxon>Chromadorea</taxon>
        <taxon>Rhabditida</taxon>
        <taxon>Tylenchina</taxon>
        <taxon>Panagrolaimomorpha</taxon>
        <taxon>Strongyloidoidea</taxon>
        <taxon>Strongyloididae</taxon>
        <taxon>Strongyloides</taxon>
    </lineage>
</organism>
<evidence type="ECO:0000313" key="4">
    <source>
        <dbReference type="WBParaSite" id="TCONS_00000968.p1"/>
    </source>
</evidence>
<keyword evidence="3" id="KW-1185">Reference proteome</keyword>
<name>A0AAF5CS87_STRER</name>
<protein>
    <submittedName>
        <fullName evidence="4">Uncharacterized protein</fullName>
    </submittedName>
</protein>
<reference evidence="4" key="1">
    <citation type="submission" date="2024-02" db="UniProtKB">
        <authorList>
            <consortium name="WormBaseParasite"/>
        </authorList>
    </citation>
    <scope>IDENTIFICATION</scope>
</reference>
<evidence type="ECO:0000256" key="1">
    <source>
        <dbReference type="SAM" id="MobiDB-lite"/>
    </source>
</evidence>